<evidence type="ECO:0000313" key="4">
    <source>
        <dbReference type="Proteomes" id="UP000612899"/>
    </source>
</evidence>
<evidence type="ECO:0000256" key="1">
    <source>
        <dbReference type="SAM" id="MobiDB-lite"/>
    </source>
</evidence>
<dbReference type="Pfam" id="PF07484">
    <property type="entry name" value="Collar"/>
    <property type="match status" value="1"/>
</dbReference>
<dbReference type="RefSeq" id="WP_203906725.1">
    <property type="nucleotide sequence ID" value="NZ_BONY01000004.1"/>
</dbReference>
<dbReference type="InterPro" id="IPR037053">
    <property type="entry name" value="Phage_tail_collar_dom_sf"/>
</dbReference>
<protein>
    <submittedName>
        <fullName evidence="3">Tail protein</fullName>
    </submittedName>
</protein>
<dbReference type="Proteomes" id="UP000612899">
    <property type="component" value="Unassembled WGS sequence"/>
</dbReference>
<feature type="region of interest" description="Disordered" evidence="1">
    <location>
        <begin position="80"/>
        <end position="110"/>
    </location>
</feature>
<dbReference type="SUPFAM" id="SSF88874">
    <property type="entry name" value="Receptor-binding domain of short tail fibre protein gp12"/>
    <property type="match status" value="1"/>
</dbReference>
<keyword evidence="4" id="KW-1185">Reference proteome</keyword>
<dbReference type="EMBL" id="BONY01000004">
    <property type="protein sequence ID" value="GIH02784.1"/>
    <property type="molecule type" value="Genomic_DNA"/>
</dbReference>
<reference evidence="3" key="1">
    <citation type="submission" date="2021-01" db="EMBL/GenBank/DDBJ databases">
        <title>Whole genome shotgun sequence of Rhizocola hellebori NBRC 109834.</title>
        <authorList>
            <person name="Komaki H."/>
            <person name="Tamura T."/>
        </authorList>
    </citation>
    <scope>NUCLEOTIDE SEQUENCE</scope>
    <source>
        <strain evidence="3">NBRC 109834</strain>
    </source>
</reference>
<gene>
    <name evidence="3" type="ORF">Rhe02_08510</name>
</gene>
<evidence type="ECO:0000313" key="3">
    <source>
        <dbReference type="EMBL" id="GIH02784.1"/>
    </source>
</evidence>
<organism evidence="3 4">
    <name type="scientific">Rhizocola hellebori</name>
    <dbReference type="NCBI Taxonomy" id="1392758"/>
    <lineage>
        <taxon>Bacteria</taxon>
        <taxon>Bacillati</taxon>
        <taxon>Actinomycetota</taxon>
        <taxon>Actinomycetes</taxon>
        <taxon>Micromonosporales</taxon>
        <taxon>Micromonosporaceae</taxon>
        <taxon>Rhizocola</taxon>
    </lineage>
</organism>
<dbReference type="InterPro" id="IPR011083">
    <property type="entry name" value="Phage_tail_collar_dom"/>
</dbReference>
<comment type="caution">
    <text evidence="3">The sequence shown here is derived from an EMBL/GenBank/DDBJ whole genome shotgun (WGS) entry which is preliminary data.</text>
</comment>
<dbReference type="AlphaFoldDB" id="A0A8J3VCQ1"/>
<sequence length="195" mass="20373">MTSLDSSKPVVPVGDLVIGTVVPFSGPIGSLLEDLGWFYCDGRAMSINDYTDLFEVIGKAHGGDSQTFNLPDYRGYLLRGVDDGTGRDPDAGSRKQPNPGGATGDAVGSMQGHATALPTAGRFTVSENGSHSHTVPNIPTTSSATAVAGSYRSIWNSGSVATADAGEHYHQILQGGDAETRPGNAYVNYIIRART</sequence>
<name>A0A8J3VCQ1_9ACTN</name>
<feature type="compositionally biased region" description="Basic and acidic residues" evidence="1">
    <location>
        <begin position="80"/>
        <end position="93"/>
    </location>
</feature>
<evidence type="ECO:0000259" key="2">
    <source>
        <dbReference type="Pfam" id="PF07484"/>
    </source>
</evidence>
<accession>A0A8J3VCQ1</accession>
<dbReference type="Gene3D" id="3.90.1340.10">
    <property type="entry name" value="Phage tail collar domain"/>
    <property type="match status" value="1"/>
</dbReference>
<proteinExistence type="predicted"/>
<feature type="domain" description="Phage tail collar" evidence="2">
    <location>
        <begin position="19"/>
        <end position="76"/>
    </location>
</feature>